<proteinExistence type="predicted"/>
<protein>
    <submittedName>
        <fullName evidence="1">Uncharacterized protein</fullName>
    </submittedName>
</protein>
<comment type="caution">
    <text evidence="1">The sequence shown here is derived from an EMBL/GenBank/DDBJ whole genome shotgun (WGS) entry which is preliminary data.</text>
</comment>
<dbReference type="Proteomes" id="UP000587942">
    <property type="component" value="Unassembled WGS sequence"/>
</dbReference>
<dbReference type="EMBL" id="JAAVUM010000003">
    <property type="protein sequence ID" value="NKE04843.1"/>
    <property type="molecule type" value="Genomic_DNA"/>
</dbReference>
<sequence>MRPGIEKEEILGMLTDMAHSLEVTDMNLHHCLTEIRKTMYGTHSMQLAETSILLERMEGKLPESMNPALQAKSEQLSLKLEMSF</sequence>
<reference evidence="1 2" key="1">
    <citation type="submission" date="2020-03" db="EMBL/GenBank/DDBJ databases">
        <authorList>
            <person name="Sun Q."/>
        </authorList>
    </citation>
    <scope>NUCLEOTIDE SEQUENCE [LARGE SCALE GENOMIC DNA]</scope>
    <source>
        <strain evidence="1 2">KACC 21451</strain>
    </source>
</reference>
<evidence type="ECO:0000313" key="2">
    <source>
        <dbReference type="Proteomes" id="UP000587942"/>
    </source>
</evidence>
<organism evidence="1 2">
    <name type="scientific">Mesobacillus selenatarsenatis</name>
    <dbReference type="NCBI Taxonomy" id="388741"/>
    <lineage>
        <taxon>Bacteria</taxon>
        <taxon>Bacillati</taxon>
        <taxon>Bacillota</taxon>
        <taxon>Bacilli</taxon>
        <taxon>Bacillales</taxon>
        <taxon>Bacillaceae</taxon>
        <taxon>Mesobacillus</taxon>
    </lineage>
</organism>
<gene>
    <name evidence="1" type="ORF">GWK17_05070</name>
</gene>
<dbReference type="RefSeq" id="WP_167831338.1">
    <property type="nucleotide sequence ID" value="NZ_JAAVUM010000003.1"/>
</dbReference>
<evidence type="ECO:0000313" key="1">
    <source>
        <dbReference type="EMBL" id="NKE04843.1"/>
    </source>
</evidence>
<name>A0A846T895_9BACI</name>
<dbReference type="AlphaFoldDB" id="A0A846T895"/>
<accession>A0A846T895</accession>